<protein>
    <submittedName>
        <fullName evidence="1">Dehydratase medium subunit</fullName>
    </submittedName>
</protein>
<sequence>MDDHKAVFVPIISQKVSSSISLKEMCAGLEEEGVPYRISAEPQEHSSSLPISILIKGNQFMIFHEKLPEGQSYLNGTAGLERWGGKNAARLVKGLPLCLE</sequence>
<dbReference type="Gene3D" id="3.40.50.10150">
    <property type="entry name" value="B12-dependent dehydatase associated subunit"/>
    <property type="match status" value="1"/>
</dbReference>
<dbReference type="RefSeq" id="WP_090233918.1">
    <property type="nucleotide sequence ID" value="NZ_FNHW01000001.1"/>
</dbReference>
<dbReference type="Pfam" id="PF02288">
    <property type="entry name" value="Dehydratase_MU"/>
    <property type="match status" value="1"/>
</dbReference>
<dbReference type="InterPro" id="IPR010254">
    <property type="entry name" value="B12-dep_deHydtase_bsu"/>
</dbReference>
<keyword evidence="2" id="KW-1185">Reference proteome</keyword>
<dbReference type="InterPro" id="IPR003208">
    <property type="entry name" value="Dehydtase/Dehydtase_re"/>
</dbReference>
<name>A0A1G9VQC1_9BACL</name>
<dbReference type="STRING" id="459525.SAMN04488137_1732"/>
<dbReference type="AlphaFoldDB" id="A0A1G9VQC1"/>
<organism evidence="1 2">
    <name type="scientific">Fictibacillus solisalsi</name>
    <dbReference type="NCBI Taxonomy" id="459525"/>
    <lineage>
        <taxon>Bacteria</taxon>
        <taxon>Bacillati</taxon>
        <taxon>Bacillota</taxon>
        <taxon>Bacilli</taxon>
        <taxon>Bacillales</taxon>
        <taxon>Fictibacillaceae</taxon>
        <taxon>Fictibacillus</taxon>
    </lineage>
</organism>
<evidence type="ECO:0000313" key="2">
    <source>
        <dbReference type="Proteomes" id="UP000199544"/>
    </source>
</evidence>
<accession>A0A1G9VQC1</accession>
<dbReference type="OrthoDB" id="308037at2"/>
<gene>
    <name evidence="1" type="ORF">SAMN04488137_1732</name>
</gene>
<dbReference type="EMBL" id="FNHW01000001">
    <property type="protein sequence ID" value="SDM74422.1"/>
    <property type="molecule type" value="Genomic_DNA"/>
</dbReference>
<dbReference type="SUPFAM" id="SSF52968">
    <property type="entry name" value="B12-dependent dehydatase associated subunit"/>
    <property type="match status" value="1"/>
</dbReference>
<dbReference type="Proteomes" id="UP000199544">
    <property type="component" value="Unassembled WGS sequence"/>
</dbReference>
<evidence type="ECO:0000313" key="1">
    <source>
        <dbReference type="EMBL" id="SDM74422.1"/>
    </source>
</evidence>
<proteinExistence type="predicted"/>
<reference evidence="2" key="1">
    <citation type="submission" date="2016-10" db="EMBL/GenBank/DDBJ databases">
        <authorList>
            <person name="Varghese N."/>
            <person name="Submissions S."/>
        </authorList>
    </citation>
    <scope>NUCLEOTIDE SEQUENCE [LARGE SCALE GENOMIC DNA]</scope>
    <source>
        <strain evidence="2">CGMCC 1.6854</strain>
    </source>
</reference>